<keyword evidence="5" id="KW-0521">NADP</keyword>
<dbReference type="SUPFAM" id="SSF51735">
    <property type="entry name" value="NAD(P)-binding Rossmann-fold domains"/>
    <property type="match status" value="2"/>
</dbReference>
<dbReference type="PROSITE" id="PS52019">
    <property type="entry name" value="PKS_MFAS_DH"/>
    <property type="match status" value="1"/>
</dbReference>
<keyword evidence="14" id="KW-1185">Reference proteome</keyword>
<dbReference type="SMART" id="SM00822">
    <property type="entry name" value="PKS_KR"/>
    <property type="match status" value="1"/>
</dbReference>
<dbReference type="InterPro" id="IPR013217">
    <property type="entry name" value="Methyltransf_12"/>
</dbReference>
<feature type="active site" description="Proton donor; for dehydratase activity" evidence="9">
    <location>
        <position position="1046"/>
    </location>
</feature>
<dbReference type="InterPro" id="IPR049551">
    <property type="entry name" value="PKS_DH_C"/>
</dbReference>
<dbReference type="SMART" id="SM00823">
    <property type="entry name" value="PKS_PP"/>
    <property type="match status" value="1"/>
</dbReference>
<dbReference type="Pfam" id="PF13602">
    <property type="entry name" value="ADH_zinc_N_2"/>
    <property type="match status" value="1"/>
</dbReference>
<evidence type="ECO:0000313" key="13">
    <source>
        <dbReference type="EMBL" id="ROV97847.1"/>
    </source>
</evidence>
<dbReference type="SUPFAM" id="SSF47336">
    <property type="entry name" value="ACP-like"/>
    <property type="match status" value="1"/>
</dbReference>
<dbReference type="InterPro" id="IPR050091">
    <property type="entry name" value="PKS_NRPS_Biosynth_Enz"/>
</dbReference>
<dbReference type="SUPFAM" id="SSF50129">
    <property type="entry name" value="GroES-like"/>
    <property type="match status" value="1"/>
</dbReference>
<dbReference type="Proteomes" id="UP000284375">
    <property type="component" value="Unassembled WGS sequence"/>
</dbReference>
<dbReference type="InterPro" id="IPR013154">
    <property type="entry name" value="ADH-like_N"/>
</dbReference>
<evidence type="ECO:0000256" key="6">
    <source>
        <dbReference type="ARBA" id="ARBA00023002"/>
    </source>
</evidence>
<dbReference type="CDD" id="cd02440">
    <property type="entry name" value="AdoMet_MTases"/>
    <property type="match status" value="1"/>
</dbReference>
<dbReference type="InterPro" id="IPR016039">
    <property type="entry name" value="Thiolase-like"/>
</dbReference>
<dbReference type="OrthoDB" id="329835at2759"/>
<dbReference type="GO" id="GO:0004312">
    <property type="term" value="F:fatty acid synthase activity"/>
    <property type="evidence" value="ECO:0007669"/>
    <property type="project" value="TreeGrafter"/>
</dbReference>
<dbReference type="Gene3D" id="3.40.366.10">
    <property type="entry name" value="Malonyl-Coenzyme A Acyl Carrier Protein, domain 2"/>
    <property type="match status" value="2"/>
</dbReference>
<dbReference type="Pfam" id="PF08242">
    <property type="entry name" value="Methyltransf_12"/>
    <property type="match status" value="1"/>
</dbReference>
<dbReference type="InterPro" id="IPR020807">
    <property type="entry name" value="PKS_DH"/>
</dbReference>
<dbReference type="InterPro" id="IPR020843">
    <property type="entry name" value="ER"/>
</dbReference>
<evidence type="ECO:0000256" key="8">
    <source>
        <dbReference type="ARBA" id="ARBA00023315"/>
    </source>
</evidence>
<evidence type="ECO:0000256" key="5">
    <source>
        <dbReference type="ARBA" id="ARBA00022857"/>
    </source>
</evidence>
<dbReference type="CDD" id="cd00833">
    <property type="entry name" value="PKS"/>
    <property type="match status" value="1"/>
</dbReference>
<dbReference type="Gene3D" id="3.40.47.10">
    <property type="match status" value="1"/>
</dbReference>
<dbReference type="InterPro" id="IPR001227">
    <property type="entry name" value="Ac_transferase_dom_sf"/>
</dbReference>
<proteinExistence type="predicted"/>
<name>A0A423W3E4_CYTCH</name>
<gene>
    <name evidence="13" type="ORF">VSDG_04896</name>
</gene>
<dbReference type="SMART" id="SM00826">
    <property type="entry name" value="PKS_DH"/>
    <property type="match status" value="1"/>
</dbReference>
<dbReference type="InterPro" id="IPR011032">
    <property type="entry name" value="GroES-like_sf"/>
</dbReference>
<evidence type="ECO:0000259" key="12">
    <source>
        <dbReference type="PROSITE" id="PS52019"/>
    </source>
</evidence>
<dbReference type="InterPro" id="IPR029063">
    <property type="entry name" value="SAM-dependent_MTases_sf"/>
</dbReference>
<comment type="caution">
    <text evidence="13">The sequence shown here is derived from an EMBL/GenBank/DDBJ whole genome shotgun (WGS) entry which is preliminary data.</text>
</comment>
<dbReference type="PROSITE" id="PS50075">
    <property type="entry name" value="CARRIER"/>
    <property type="match status" value="1"/>
</dbReference>
<protein>
    <submittedName>
        <fullName evidence="13">Uncharacterized protein</fullName>
    </submittedName>
</protein>
<dbReference type="Pfam" id="PF00109">
    <property type="entry name" value="ketoacyl-synt"/>
    <property type="match status" value="1"/>
</dbReference>
<dbReference type="InterPro" id="IPR013968">
    <property type="entry name" value="PKS_KR"/>
</dbReference>
<feature type="domain" description="Ketosynthase family 3 (KS3)" evidence="11">
    <location>
        <begin position="1"/>
        <end position="419"/>
    </location>
</feature>
<dbReference type="PANTHER" id="PTHR43775:SF49">
    <property type="entry name" value="SYNTHASE, PUTATIVE (JCVI)-RELATED"/>
    <property type="match status" value="1"/>
</dbReference>
<dbReference type="InterPro" id="IPR020841">
    <property type="entry name" value="PKS_Beta-ketoAc_synthase_dom"/>
</dbReference>
<keyword evidence="2" id="KW-0597">Phosphoprotein</keyword>
<dbReference type="Pfam" id="PF02801">
    <property type="entry name" value="Ketoacyl-synt_C"/>
    <property type="match status" value="1"/>
</dbReference>
<dbReference type="Gene3D" id="1.10.1200.10">
    <property type="entry name" value="ACP-like"/>
    <property type="match status" value="1"/>
</dbReference>
<evidence type="ECO:0000256" key="2">
    <source>
        <dbReference type="ARBA" id="ARBA00022553"/>
    </source>
</evidence>
<dbReference type="SUPFAM" id="SSF53901">
    <property type="entry name" value="Thiolase-like"/>
    <property type="match status" value="1"/>
</dbReference>
<dbReference type="InterPro" id="IPR020806">
    <property type="entry name" value="PKS_PP-bd"/>
</dbReference>
<evidence type="ECO:0000259" key="11">
    <source>
        <dbReference type="PROSITE" id="PS52004"/>
    </source>
</evidence>
<evidence type="ECO:0000256" key="4">
    <source>
        <dbReference type="ARBA" id="ARBA00022679"/>
    </source>
</evidence>
<dbReference type="EMBL" id="LJZO01000015">
    <property type="protein sequence ID" value="ROV97847.1"/>
    <property type="molecule type" value="Genomic_DNA"/>
</dbReference>
<feature type="domain" description="Carrier" evidence="10">
    <location>
        <begin position="2328"/>
        <end position="2403"/>
    </location>
</feature>
<dbReference type="Gene3D" id="3.90.180.10">
    <property type="entry name" value="Medium-chain alcohol dehydrogenases, catalytic domain"/>
    <property type="match status" value="1"/>
</dbReference>
<dbReference type="STRING" id="252740.A0A423W3E4"/>
<dbReference type="InterPro" id="IPR042104">
    <property type="entry name" value="PKS_dehydratase_sf"/>
</dbReference>
<dbReference type="Gene3D" id="3.40.50.150">
    <property type="entry name" value="Vaccinia Virus protein VP39"/>
    <property type="match status" value="1"/>
</dbReference>
<evidence type="ECO:0000256" key="3">
    <source>
        <dbReference type="ARBA" id="ARBA00022603"/>
    </source>
</evidence>
<feature type="region of interest" description="C-terminal hotdog fold" evidence="9">
    <location>
        <begin position="986"/>
        <end position="1134"/>
    </location>
</feature>
<evidence type="ECO:0000256" key="1">
    <source>
        <dbReference type="ARBA" id="ARBA00022450"/>
    </source>
</evidence>
<evidence type="ECO:0000256" key="9">
    <source>
        <dbReference type="PROSITE-ProRule" id="PRU01363"/>
    </source>
</evidence>
<keyword evidence="3" id="KW-0489">Methyltransferase</keyword>
<feature type="domain" description="PKS/mFAS DH" evidence="12">
    <location>
        <begin position="848"/>
        <end position="1134"/>
    </location>
</feature>
<keyword evidence="4" id="KW-0808">Transferase</keyword>
<dbReference type="InterPro" id="IPR014043">
    <property type="entry name" value="Acyl_transferase_dom"/>
</dbReference>
<organism evidence="13 14">
    <name type="scientific">Cytospora chrysosperma</name>
    <name type="common">Cytospora canker fungus</name>
    <name type="synonym">Sphaeria chrysosperma</name>
    <dbReference type="NCBI Taxonomy" id="252740"/>
    <lineage>
        <taxon>Eukaryota</taxon>
        <taxon>Fungi</taxon>
        <taxon>Dikarya</taxon>
        <taxon>Ascomycota</taxon>
        <taxon>Pezizomycotina</taxon>
        <taxon>Sordariomycetes</taxon>
        <taxon>Sordariomycetidae</taxon>
        <taxon>Diaporthales</taxon>
        <taxon>Cytosporaceae</taxon>
        <taxon>Cytospora</taxon>
    </lineage>
</organism>
<keyword evidence="8" id="KW-0012">Acyltransferase</keyword>
<dbReference type="SMART" id="SM00825">
    <property type="entry name" value="PKS_KS"/>
    <property type="match status" value="1"/>
</dbReference>
<dbReference type="GO" id="GO:0032259">
    <property type="term" value="P:methylation"/>
    <property type="evidence" value="ECO:0007669"/>
    <property type="project" value="UniProtKB-KW"/>
</dbReference>
<feature type="active site" description="Proton acceptor; for dehydratase activity" evidence="9">
    <location>
        <position position="880"/>
    </location>
</feature>
<evidence type="ECO:0000313" key="14">
    <source>
        <dbReference type="Proteomes" id="UP000284375"/>
    </source>
</evidence>
<dbReference type="GO" id="GO:0044550">
    <property type="term" value="P:secondary metabolite biosynthetic process"/>
    <property type="evidence" value="ECO:0007669"/>
    <property type="project" value="UniProtKB-ARBA"/>
</dbReference>
<dbReference type="Gene3D" id="3.30.70.3290">
    <property type="match status" value="1"/>
</dbReference>
<dbReference type="GO" id="GO:0006633">
    <property type="term" value="P:fatty acid biosynthetic process"/>
    <property type="evidence" value="ECO:0007669"/>
    <property type="project" value="TreeGrafter"/>
</dbReference>
<evidence type="ECO:0000259" key="10">
    <source>
        <dbReference type="PROSITE" id="PS50075"/>
    </source>
</evidence>
<dbReference type="GO" id="GO:0008168">
    <property type="term" value="F:methyltransferase activity"/>
    <property type="evidence" value="ECO:0007669"/>
    <property type="project" value="UniProtKB-KW"/>
</dbReference>
<dbReference type="PROSITE" id="PS52004">
    <property type="entry name" value="KS3_2"/>
    <property type="match status" value="1"/>
</dbReference>
<keyword evidence="1" id="KW-0596">Phosphopantetheine</keyword>
<dbReference type="GO" id="GO:0031177">
    <property type="term" value="F:phosphopantetheine binding"/>
    <property type="evidence" value="ECO:0007669"/>
    <property type="project" value="InterPro"/>
</dbReference>
<dbReference type="InterPro" id="IPR014031">
    <property type="entry name" value="Ketoacyl_synth_C"/>
</dbReference>
<accession>A0A423W3E4</accession>
<dbReference type="Gene3D" id="3.10.129.110">
    <property type="entry name" value="Polyketide synthase dehydratase"/>
    <property type="match status" value="1"/>
</dbReference>
<dbReference type="Pfam" id="PF14765">
    <property type="entry name" value="PS-DH"/>
    <property type="match status" value="1"/>
</dbReference>
<dbReference type="SUPFAM" id="SSF52151">
    <property type="entry name" value="FabD/lysophospholipase-like"/>
    <property type="match status" value="1"/>
</dbReference>
<keyword evidence="7" id="KW-0511">Multifunctional enzyme</keyword>
<dbReference type="Pfam" id="PF16197">
    <property type="entry name" value="KAsynt_C_assoc"/>
    <property type="match status" value="1"/>
</dbReference>
<evidence type="ECO:0000256" key="7">
    <source>
        <dbReference type="ARBA" id="ARBA00023268"/>
    </source>
</evidence>
<sequence length="2410" mass="266347">MPIAICGMGMRLPGGIRSSDALYEFLLNKSDARGPVPPDRFNLDGFYNSQGRPGTLSIQQGYWLDDIDLSHFDSSLFSMRRAEIENLDPQQRLLLEVVRETFESAAETDWRGKNIACYAATYGEEWSNLHAKDAQNRGFSVYTGYMDLMQANRISYEYDLRGPSMTLRVGCSGTGLGVHLACQSIRLGECSSAIVAGASIILSPETTMLMADGGALSPDASCKTFDASANGYVRADGINCLYIKRLDEAIRDGNPIRAIIRGTSTNAGGKASGLTVPNIDAHEALIRAAYRNGGLEEPALTAMVECHGTGTAVGDAVEAGAVARIFGKKGIYIGSVKPNLGHSEGPAAITSIIKAIVQLENRIILPNIKFKTPNPKIQWDEARLTVPTEPTEWPEDRLERISISSYGLGGTNVHVILDSAASLGLSIAKSISETPPGFKLLLLSAGHPDSLKQMQENYQMYATKHPDRLTDLAYTLSHRRDHLPVRGFCITKGGGGHDDQPTFSPPFTSQSQDKVAFVFTGQGAQWAQMGKGLFETFPDVLSDIREMDDVLQQQDSPPDWTLEEELLKPTGTSLMSQAEIAQPLSTALQLALCNLLFRWNVLPAAAIGHSSGEIAAAYAAGVFSMHDAILLAYYRGAASKAQTREGAMAAVGLGYDEVVKWLRPGVVIACENSPGNHMQEVGQLYDSLIANHLETRIPTIPFYSTVTTQRLQRAEDFGPYYWRQNMESPVWFNEAFDSLLQSEAGRDAIYVEIGPHSALAGPIKQIFRASNAANPYLSVLTRGSDGLVDFFSCVGELYSRGVNIRYPLPPIRPKALYDLPLYPWHHKDTWWSESRSMKASRFQKFPIHELLGVRTIESSDLEPVWRNVLRLSDVPWLHDHCVGPAIVFPAAGYIAIAGHAVWQLTGMRDFSVREVSFKTAMVLDEMRPTEIMTRLQPRRLTNSLNSNLFEFSIQSHNGSVWTQHCYGLVAGGQACSGPAPTVTGYSRVVDSKRWYRAMSRAGLRYGPRFTGLNEITASVSEDAASVVVQDDRDPESPYNLHPTTIDYILQSYFVAKHRGQPRFLEQSGLPTFIKEMYIKGDTVGKNIHMHTTVQKESCDAHGVAGDTLVFFLRGLEFSASAGEEEQKEQRYETAELVWKPHLDFIDPTSLVKPAQGSELSSANPLLERIFLLCIIDVMEETQHIPLRHTHLDTYRTWMLQQLVRARDQGYPLVPDAKDLFDLTTSERRALIQSLVANHTEGTMIPASRILFRCYRHMSDIFTGKTDPLELMRQDGLLGQFYDCLQDKHDYQAFLQLLGHLMPRMNVLEIGAGTGGLTAKILGFLQSESGEELYQEYTYTDISSGFFVNAKERFHDHPRIRYDVLDISKDPIQQLFPAEHYDLVIASNILHATPYLTETLRHTKTLLKPGGRLLLQELCPVSNWVNFVFGLFSGWWLGKDDGRSEEPYIGPTEWDVRLRNAGFSGIEASALDADYPYQLNAMLVARPAPSISHQKRVTLLCTSSPHVTVEGIEHHLRSDGYEVDLVNWGGNLPANQDVVALLDLDVPFFDEITKENLEAILQTVNNHPTSNFLWVTHSAQIGPQDPRFAQVLGMARTLRSELGVSFATLEMQDFRPGSAEAICLLLQKIQQRATQDPNVSEFDPDQEFAWVNGAIHVSRMHWFSIPKALAHHEGVSSTATLEIGRPGLLNTLRWSPKSLKPLQPDEVRIKIMSVSLNFRELLVAMGVVPHTESHEMVGTDSAGVVTAIGSNVTNVSVNDRVMAISTETTSYTTDLQISSQSCARIPDDCSFEDASTLPTVYLTVLRALREKANLRKNQTVLIHSAAGGVGIAAIHYAEWVGARIYATVSAPEKTAFLVDKMGVTKENIFYSRDTTFLDGVMRATRGRGVDVVLNSLSGEQLHASWQCVAQGGSMVEIGKRDLLGRGQLALNPFLENRSYIGVDIATLPRLEPDWVQHQLGAIVDFHNQGIIRPIRPITTFPASKVEDAFRHLQKGQHMGKVVLQFSDSPDIPLVPRIAELILRADRAYLLVGGMRGIGASIARWMVSRGAKNLVFLSRSAGEKDEDRALVRELSDMGCHALTFAGDVTDLATVQHVVSSVAVPIAGVMQLAMVLADSGLMTMNIEKWNAAVRPKVIGTWNLHQALSTDLDFFVMASSLSGIFGQYGQSNYAAANTFLDAFAQFRQSRGLAASTVDLGVVNEIGWVSQNTSVHRQVVQQMSTAISEESLLNCIHLAIVRSRPSDHASQPRQPHEGFRTPCQLLHGILSKAGTAKGQYIWKRDVRTALSRVHQQGGLSTSDSGEEADSGLKRFLFTVQDNPEILHDATSPQVIAEEIVRQVCIYTMRGGDDKVDLTLSLQDLGVDSLVSIELRNWWKQAFGADVTVLQLMNSGSFMDLGQKAVDQLKQRHLKV</sequence>
<dbReference type="InterPro" id="IPR016035">
    <property type="entry name" value="Acyl_Trfase/lysoPLipase"/>
</dbReference>
<dbReference type="CDD" id="cd05195">
    <property type="entry name" value="enoyl_red"/>
    <property type="match status" value="1"/>
</dbReference>
<dbReference type="Pfam" id="PF21089">
    <property type="entry name" value="PKS_DH_N"/>
    <property type="match status" value="1"/>
</dbReference>
<dbReference type="Pfam" id="PF00698">
    <property type="entry name" value="Acyl_transf_1"/>
    <property type="match status" value="1"/>
</dbReference>
<feature type="region of interest" description="N-terminal hotdog fold" evidence="9">
    <location>
        <begin position="848"/>
        <end position="976"/>
    </location>
</feature>
<dbReference type="SMART" id="SM00829">
    <property type="entry name" value="PKS_ER"/>
    <property type="match status" value="1"/>
</dbReference>
<dbReference type="InterPro" id="IPR057326">
    <property type="entry name" value="KR_dom"/>
</dbReference>
<dbReference type="InterPro" id="IPR014030">
    <property type="entry name" value="Ketoacyl_synth_N"/>
</dbReference>
<dbReference type="SMART" id="SM00827">
    <property type="entry name" value="PKS_AT"/>
    <property type="match status" value="1"/>
</dbReference>
<dbReference type="InterPro" id="IPR036291">
    <property type="entry name" value="NAD(P)-bd_dom_sf"/>
</dbReference>
<dbReference type="Pfam" id="PF08659">
    <property type="entry name" value="KR"/>
    <property type="match status" value="1"/>
</dbReference>
<dbReference type="Pfam" id="PF08240">
    <property type="entry name" value="ADH_N"/>
    <property type="match status" value="1"/>
</dbReference>
<reference evidence="13 14" key="1">
    <citation type="submission" date="2015-09" db="EMBL/GenBank/DDBJ databases">
        <title>Host preference determinants of Valsa canker pathogens revealed by comparative genomics.</title>
        <authorList>
            <person name="Yin Z."/>
            <person name="Huang L."/>
        </authorList>
    </citation>
    <scope>NUCLEOTIDE SEQUENCE [LARGE SCALE GENOMIC DNA]</scope>
    <source>
        <strain evidence="13 14">YSFL</strain>
    </source>
</reference>
<dbReference type="SUPFAM" id="SSF53335">
    <property type="entry name" value="S-adenosyl-L-methionine-dependent methyltransferases"/>
    <property type="match status" value="1"/>
</dbReference>
<dbReference type="Pfam" id="PF23297">
    <property type="entry name" value="ACP_SdgA_C"/>
    <property type="match status" value="1"/>
</dbReference>
<dbReference type="InterPro" id="IPR049552">
    <property type="entry name" value="PKS_DH_N"/>
</dbReference>
<keyword evidence="6" id="KW-0560">Oxidoreductase</keyword>
<dbReference type="GO" id="GO:0016491">
    <property type="term" value="F:oxidoreductase activity"/>
    <property type="evidence" value="ECO:0007669"/>
    <property type="project" value="UniProtKB-KW"/>
</dbReference>
<dbReference type="Gene3D" id="3.40.50.720">
    <property type="entry name" value="NAD(P)-binding Rossmann-like Domain"/>
    <property type="match status" value="2"/>
</dbReference>
<dbReference type="InterPro" id="IPR009081">
    <property type="entry name" value="PP-bd_ACP"/>
</dbReference>
<dbReference type="PANTHER" id="PTHR43775">
    <property type="entry name" value="FATTY ACID SYNTHASE"/>
    <property type="match status" value="1"/>
</dbReference>
<dbReference type="InterPro" id="IPR049900">
    <property type="entry name" value="PKS_mFAS_DH"/>
</dbReference>
<dbReference type="InterPro" id="IPR036736">
    <property type="entry name" value="ACP-like_sf"/>
</dbReference>
<dbReference type="InterPro" id="IPR032821">
    <property type="entry name" value="PKS_assoc"/>
</dbReference>